<reference evidence="1" key="1">
    <citation type="submission" date="2020-05" db="EMBL/GenBank/DDBJ databases">
        <title>Mycena genomes resolve the evolution of fungal bioluminescence.</title>
        <authorList>
            <person name="Tsai I.J."/>
        </authorList>
    </citation>
    <scope>NUCLEOTIDE SEQUENCE</scope>
    <source>
        <strain evidence="1">171206Taipei</strain>
    </source>
</reference>
<dbReference type="AlphaFoldDB" id="A0A8H6SLH3"/>
<evidence type="ECO:0000313" key="1">
    <source>
        <dbReference type="EMBL" id="KAF7301012.1"/>
    </source>
</evidence>
<dbReference type="RefSeq" id="XP_037219012.1">
    <property type="nucleotide sequence ID" value="XM_037363368.1"/>
</dbReference>
<keyword evidence="2" id="KW-1185">Reference proteome</keyword>
<evidence type="ECO:0000313" key="2">
    <source>
        <dbReference type="Proteomes" id="UP000636479"/>
    </source>
</evidence>
<dbReference type="GeneID" id="59345884"/>
<dbReference type="Proteomes" id="UP000636479">
    <property type="component" value="Unassembled WGS sequence"/>
</dbReference>
<name>A0A8H6SLH3_9AGAR</name>
<accession>A0A8H6SLH3</accession>
<dbReference type="EMBL" id="JACAZF010000006">
    <property type="protein sequence ID" value="KAF7301012.1"/>
    <property type="molecule type" value="Genomic_DNA"/>
</dbReference>
<sequence>MQVVVITAAVNQVTLDGSNIVNMIVWATLQQVSRPEQCEADYYSPGVTTFPARRVAAVMPSFPHDNVFDSDSSDDLSTRED</sequence>
<protein>
    <submittedName>
        <fullName evidence="1">Uncharacterized protein</fullName>
    </submittedName>
</protein>
<organism evidence="1 2">
    <name type="scientific">Mycena indigotica</name>
    <dbReference type="NCBI Taxonomy" id="2126181"/>
    <lineage>
        <taxon>Eukaryota</taxon>
        <taxon>Fungi</taxon>
        <taxon>Dikarya</taxon>
        <taxon>Basidiomycota</taxon>
        <taxon>Agaricomycotina</taxon>
        <taxon>Agaricomycetes</taxon>
        <taxon>Agaricomycetidae</taxon>
        <taxon>Agaricales</taxon>
        <taxon>Marasmiineae</taxon>
        <taxon>Mycenaceae</taxon>
        <taxon>Mycena</taxon>
    </lineage>
</organism>
<proteinExistence type="predicted"/>
<gene>
    <name evidence="1" type="ORF">MIND_00664800</name>
</gene>
<comment type="caution">
    <text evidence="1">The sequence shown here is derived from an EMBL/GenBank/DDBJ whole genome shotgun (WGS) entry which is preliminary data.</text>
</comment>